<evidence type="ECO:0000256" key="3">
    <source>
        <dbReference type="ARBA" id="ARBA00022578"/>
    </source>
</evidence>
<dbReference type="Proteomes" id="UP000825072">
    <property type="component" value="Chromosome 1"/>
</dbReference>
<evidence type="ECO:0008006" key="8">
    <source>
        <dbReference type="Google" id="ProtNLM"/>
    </source>
</evidence>
<evidence type="ECO:0000256" key="1">
    <source>
        <dbReference type="ARBA" id="ARBA00002190"/>
    </source>
</evidence>
<dbReference type="GO" id="GO:0006313">
    <property type="term" value="P:DNA transposition"/>
    <property type="evidence" value="ECO:0007669"/>
    <property type="project" value="InterPro"/>
</dbReference>
<dbReference type="InterPro" id="IPR001207">
    <property type="entry name" value="Transposase_mutator"/>
</dbReference>
<sequence>MTEAGPFTFLSADAPTMKVCEGGRMVNTVVMLTVGVNADGHRGVLSLALTTR</sequence>
<keyword evidence="5" id="KW-0233">DNA recombination</keyword>
<keyword evidence="4" id="KW-0238">DNA-binding</keyword>
<dbReference type="AlphaFoldDB" id="A0AAD1NVY8"/>
<dbReference type="Pfam" id="PF00872">
    <property type="entry name" value="Transposase_mut"/>
    <property type="match status" value="1"/>
</dbReference>
<protein>
    <recommendedName>
        <fullName evidence="8">Transposase</fullName>
    </recommendedName>
</protein>
<keyword evidence="3" id="KW-0815">Transposition</keyword>
<name>A0AAD1NVY8_9ACTN</name>
<organism evidence="6 7">
    <name type="scientific">Cutibacterium modestum</name>
    <dbReference type="NCBI Taxonomy" id="2559073"/>
    <lineage>
        <taxon>Bacteria</taxon>
        <taxon>Bacillati</taxon>
        <taxon>Actinomycetota</taxon>
        <taxon>Actinomycetes</taxon>
        <taxon>Propionibacteriales</taxon>
        <taxon>Propionibacteriaceae</taxon>
        <taxon>Cutibacterium</taxon>
    </lineage>
</organism>
<gene>
    <name evidence="6" type="ORF">KB1_09860</name>
</gene>
<evidence type="ECO:0000256" key="4">
    <source>
        <dbReference type="ARBA" id="ARBA00023125"/>
    </source>
</evidence>
<reference evidence="6" key="1">
    <citation type="submission" date="2021-06" db="EMBL/GenBank/DDBJ databases">
        <title>Genome sequence of Cutibacterium modestum strain KB17-24694.</title>
        <authorList>
            <person name="Dekio I."/>
            <person name="Asahina A."/>
            <person name="Nishida M."/>
        </authorList>
    </citation>
    <scope>NUCLEOTIDE SEQUENCE</scope>
    <source>
        <strain evidence="6">KB17-24694</strain>
    </source>
</reference>
<accession>A0AAD1NVY8</accession>
<evidence type="ECO:0000256" key="2">
    <source>
        <dbReference type="ARBA" id="ARBA00010961"/>
    </source>
</evidence>
<evidence type="ECO:0000313" key="6">
    <source>
        <dbReference type="EMBL" id="BCY24996.1"/>
    </source>
</evidence>
<dbReference type="GO" id="GO:0003677">
    <property type="term" value="F:DNA binding"/>
    <property type="evidence" value="ECO:0007669"/>
    <property type="project" value="UniProtKB-KW"/>
</dbReference>
<comment type="function">
    <text evidence="1">Required for the transposition of the insertion element.</text>
</comment>
<dbReference type="GO" id="GO:0004803">
    <property type="term" value="F:transposase activity"/>
    <property type="evidence" value="ECO:0007669"/>
    <property type="project" value="InterPro"/>
</dbReference>
<dbReference type="EMBL" id="AP024747">
    <property type="protein sequence ID" value="BCY24996.1"/>
    <property type="molecule type" value="Genomic_DNA"/>
</dbReference>
<evidence type="ECO:0000313" key="7">
    <source>
        <dbReference type="Proteomes" id="UP000825072"/>
    </source>
</evidence>
<comment type="similarity">
    <text evidence="2">Belongs to the transposase mutator family.</text>
</comment>
<evidence type="ECO:0000256" key="5">
    <source>
        <dbReference type="ARBA" id="ARBA00023172"/>
    </source>
</evidence>
<proteinExistence type="inferred from homology"/>